<organism evidence="1 2">
    <name type="scientific">Colletotrichum scovillei</name>
    <dbReference type="NCBI Taxonomy" id="1209932"/>
    <lineage>
        <taxon>Eukaryota</taxon>
        <taxon>Fungi</taxon>
        <taxon>Dikarya</taxon>
        <taxon>Ascomycota</taxon>
        <taxon>Pezizomycotina</taxon>
        <taxon>Sordariomycetes</taxon>
        <taxon>Hypocreomycetidae</taxon>
        <taxon>Glomerellales</taxon>
        <taxon>Glomerellaceae</taxon>
        <taxon>Colletotrichum</taxon>
        <taxon>Colletotrichum acutatum species complex</taxon>
    </lineage>
</organism>
<dbReference type="EMBL" id="JAESDN010000009">
    <property type="protein sequence ID" value="KAG7045076.1"/>
    <property type="molecule type" value="Genomic_DNA"/>
</dbReference>
<evidence type="ECO:0000313" key="2">
    <source>
        <dbReference type="Proteomes" id="UP000699042"/>
    </source>
</evidence>
<proteinExistence type="predicted"/>
<dbReference type="Proteomes" id="UP000699042">
    <property type="component" value="Unassembled WGS sequence"/>
</dbReference>
<accession>A0A9P7R001</accession>
<sequence length="43" mass="4315">MITLGTSPTNATDLSSVVQTIGEAPLARALQRCAALGIVSSSL</sequence>
<reference evidence="1" key="1">
    <citation type="submission" date="2021-05" db="EMBL/GenBank/DDBJ databases">
        <title>Comparative genomics of three Colletotrichum scovillei strains and genetic complementation revealed genes involved fungal growth and virulence on chili pepper.</title>
        <authorList>
            <person name="Hsieh D.-K."/>
            <person name="Chuang S.-C."/>
            <person name="Chen C.-Y."/>
            <person name="Chao Y.-T."/>
            <person name="Lu M.-Y.J."/>
            <person name="Lee M.-H."/>
            <person name="Shih M.-C."/>
        </authorList>
    </citation>
    <scope>NUCLEOTIDE SEQUENCE</scope>
    <source>
        <strain evidence="1">Coll-153</strain>
    </source>
</reference>
<protein>
    <submittedName>
        <fullName evidence="1">Uncharacterized protein</fullName>
    </submittedName>
</protein>
<dbReference type="AlphaFoldDB" id="A0A9P7R001"/>
<gene>
    <name evidence="1" type="ORF">JMJ77_009164</name>
</gene>
<feature type="non-terminal residue" evidence="1">
    <location>
        <position position="43"/>
    </location>
</feature>
<keyword evidence="2" id="KW-1185">Reference proteome</keyword>
<evidence type="ECO:0000313" key="1">
    <source>
        <dbReference type="EMBL" id="KAG7045076.1"/>
    </source>
</evidence>
<comment type="caution">
    <text evidence="1">The sequence shown here is derived from an EMBL/GenBank/DDBJ whole genome shotgun (WGS) entry which is preliminary data.</text>
</comment>
<name>A0A9P7R001_9PEZI</name>